<feature type="active site" evidence="3">
    <location>
        <position position="251"/>
    </location>
</feature>
<dbReference type="InterPro" id="IPR029510">
    <property type="entry name" value="Ald_DH_CS_GLU"/>
</dbReference>
<dbReference type="PROSITE" id="PS00687">
    <property type="entry name" value="ALDEHYDE_DEHYDR_GLU"/>
    <property type="match status" value="1"/>
</dbReference>
<dbReference type="Gene3D" id="3.40.309.10">
    <property type="entry name" value="Aldehyde Dehydrogenase, Chain A, domain 2"/>
    <property type="match status" value="1"/>
</dbReference>
<evidence type="ECO:0000256" key="4">
    <source>
        <dbReference type="RuleBase" id="RU003345"/>
    </source>
</evidence>
<proteinExistence type="inferred from homology"/>
<evidence type="ECO:0000256" key="1">
    <source>
        <dbReference type="ARBA" id="ARBA00009986"/>
    </source>
</evidence>
<comment type="similarity">
    <text evidence="1 4">Belongs to the aldehyde dehydrogenase family.</text>
</comment>
<dbReference type="InterPro" id="IPR016161">
    <property type="entry name" value="Ald_DH/histidinol_DH"/>
</dbReference>
<name>A0A7T5RJS2_9BACT</name>
<dbReference type="CDD" id="cd07078">
    <property type="entry name" value="ALDH"/>
    <property type="match status" value="1"/>
</dbReference>
<dbReference type="AlphaFoldDB" id="A0A7T5RJS2"/>
<organism evidence="6 7">
    <name type="scientific">Candidatus Sungiibacteriota bacterium</name>
    <dbReference type="NCBI Taxonomy" id="2750080"/>
    <lineage>
        <taxon>Bacteria</taxon>
        <taxon>Candidatus Sungiibacteriota</taxon>
    </lineage>
</organism>
<dbReference type="InterPro" id="IPR016160">
    <property type="entry name" value="Ald_DH_CS_CYS"/>
</dbReference>
<accession>A0A7T5RJS2</accession>
<dbReference type="PANTHER" id="PTHR11699">
    <property type="entry name" value="ALDEHYDE DEHYDROGENASE-RELATED"/>
    <property type="match status" value="1"/>
</dbReference>
<gene>
    <name evidence="6" type="ORF">HYW89_00775</name>
</gene>
<dbReference type="Proteomes" id="UP000595618">
    <property type="component" value="Chromosome"/>
</dbReference>
<evidence type="ECO:0000313" key="6">
    <source>
        <dbReference type="EMBL" id="QQG45458.1"/>
    </source>
</evidence>
<dbReference type="Gene3D" id="3.40.605.10">
    <property type="entry name" value="Aldehyde Dehydrogenase, Chain A, domain 1"/>
    <property type="match status" value="1"/>
</dbReference>
<reference evidence="6 7" key="1">
    <citation type="submission" date="2020-07" db="EMBL/GenBank/DDBJ databases">
        <title>Huge and variable diversity of episymbiotic CPR bacteria and DPANN archaea in groundwater ecosystems.</title>
        <authorList>
            <person name="He C.Y."/>
            <person name="Keren R."/>
            <person name="Whittaker M."/>
            <person name="Farag I.F."/>
            <person name="Doudna J."/>
            <person name="Cate J.H.D."/>
            <person name="Banfield J.F."/>
        </authorList>
    </citation>
    <scope>NUCLEOTIDE SEQUENCE [LARGE SCALE GENOMIC DNA]</scope>
    <source>
        <strain evidence="6">NC_groundwater_541_Ag_S-0.1um_46_50</strain>
    </source>
</reference>
<evidence type="ECO:0000256" key="2">
    <source>
        <dbReference type="ARBA" id="ARBA00023002"/>
    </source>
</evidence>
<dbReference type="PROSITE" id="PS00070">
    <property type="entry name" value="ALDEHYDE_DEHYDR_CYS"/>
    <property type="match status" value="1"/>
</dbReference>
<dbReference type="GO" id="GO:0016620">
    <property type="term" value="F:oxidoreductase activity, acting on the aldehyde or oxo group of donors, NAD or NADP as acceptor"/>
    <property type="evidence" value="ECO:0007669"/>
    <property type="project" value="InterPro"/>
</dbReference>
<evidence type="ECO:0000259" key="5">
    <source>
        <dbReference type="Pfam" id="PF00171"/>
    </source>
</evidence>
<evidence type="ECO:0000313" key="7">
    <source>
        <dbReference type="Proteomes" id="UP000595618"/>
    </source>
</evidence>
<dbReference type="Pfam" id="PF00171">
    <property type="entry name" value="Aldedh"/>
    <property type="match status" value="1"/>
</dbReference>
<dbReference type="InterPro" id="IPR015590">
    <property type="entry name" value="Aldehyde_DH_dom"/>
</dbReference>
<protein>
    <submittedName>
        <fullName evidence="6">Aldehyde dehydrogenase</fullName>
    </submittedName>
</protein>
<dbReference type="InterPro" id="IPR016163">
    <property type="entry name" value="Ald_DH_C"/>
</dbReference>
<keyword evidence="2 4" id="KW-0560">Oxidoreductase</keyword>
<dbReference type="SUPFAM" id="SSF53720">
    <property type="entry name" value="ALDH-like"/>
    <property type="match status" value="1"/>
</dbReference>
<dbReference type="InterPro" id="IPR016162">
    <property type="entry name" value="Ald_DH_N"/>
</dbReference>
<feature type="domain" description="Aldehyde dehydrogenase" evidence="5">
    <location>
        <begin position="19"/>
        <end position="474"/>
    </location>
</feature>
<evidence type="ECO:0000256" key="3">
    <source>
        <dbReference type="PROSITE-ProRule" id="PRU10007"/>
    </source>
</evidence>
<dbReference type="FunFam" id="3.40.605.10:FF:000007">
    <property type="entry name" value="NAD/NADP-dependent betaine aldehyde dehydrogenase"/>
    <property type="match status" value="1"/>
</dbReference>
<sequence length="484" mass="52991">MDYPKKVLHWIDDRETEPQRGKFFDKYDPATGEKLTEVAGGTAEDAEKAIGGVHRGYERWRKIPVLDRAKILRQAALLIQERKEELAEVIAQECGKSKKDARSEIEAAVECGFFFAGEGQRYNGVVLPSGADRRTISLIRQSMGVGALITPFNNPAAGIAWKLFPALLCGNAVVIKAHEYTPYTPVLYAKIFREAGVPADVISVVQGSGSGVGAPLIADRNVKFVSFTGSVETARFILKETANRLAKVLIEAGGKNPFVVCDDADLNRAVEWAVKSAFVDAGQRCAAASRIIVMNTIYDDFLRLFLEKVKQLRAGTNDTDDFGAIISEPRLNAILKAVNSAVSRGAELLSGGNRVDRPGYFMEPTVISSVSPDDDISQSELFGPVVCIYRAKYFSEAVMLAKSSPFRLTAAIHTKNMDRAQEFINEFQGGVVRVNGPTHGSEPHVPFGGLGISGNGWREPGFAALDFYSEWKQVSIDYHSTREF</sequence>
<dbReference type="EMBL" id="CP066690">
    <property type="protein sequence ID" value="QQG45458.1"/>
    <property type="molecule type" value="Genomic_DNA"/>
</dbReference>